<accession>A0A0F9WJM4</accession>
<sequence length="267" mass="30815">MHETEPEVFLLAHTTIDRKGLDSYLASLGVEQEDWYPEFSTQSDPDLLTEIASRSCYMSYGTMINKNISRVREGNYAHIKNILESGHGSVLEHASATFAFRNVSRVFTHEVVRHRAGWAWSQESLRYVRADELGYWVPEIFKGNEFIESIFRSIASNAEHEYKQLLDSAALKEGVETFEELDMSIKKKYTSAARRILPIGMSTNIIGTANIRALRHVIEMRTNKAAEEEIRMVFQDVAVICTELWPNLFQDIQYNTEGEYWFENKKV</sequence>
<evidence type="ECO:0000313" key="1">
    <source>
        <dbReference type="EMBL" id="KKN78668.1"/>
    </source>
</evidence>
<dbReference type="NCBIfam" id="TIGR02170">
    <property type="entry name" value="thyX"/>
    <property type="match status" value="1"/>
</dbReference>
<dbReference type="EMBL" id="LAZR01000258">
    <property type="protein sequence ID" value="KKN78668.1"/>
    <property type="molecule type" value="Genomic_DNA"/>
</dbReference>
<dbReference type="PANTHER" id="PTHR34934:SF1">
    <property type="entry name" value="FLAVIN-DEPENDENT THYMIDYLATE SYNTHASE"/>
    <property type="match status" value="1"/>
</dbReference>
<comment type="caution">
    <text evidence="1">The sequence shown here is derived from an EMBL/GenBank/DDBJ whole genome shotgun (WGS) entry which is preliminary data.</text>
</comment>
<dbReference type="GO" id="GO:0050797">
    <property type="term" value="F:thymidylate synthase (FAD) activity"/>
    <property type="evidence" value="ECO:0007669"/>
    <property type="project" value="InterPro"/>
</dbReference>
<dbReference type="InterPro" id="IPR003669">
    <property type="entry name" value="Thymidylate_synthase_ThyX"/>
</dbReference>
<reference evidence="1" key="1">
    <citation type="journal article" date="2015" name="Nature">
        <title>Complex archaea that bridge the gap between prokaryotes and eukaryotes.</title>
        <authorList>
            <person name="Spang A."/>
            <person name="Saw J.H."/>
            <person name="Jorgensen S.L."/>
            <person name="Zaremba-Niedzwiedzka K."/>
            <person name="Martijn J."/>
            <person name="Lind A.E."/>
            <person name="van Eijk R."/>
            <person name="Schleper C."/>
            <person name="Guy L."/>
            <person name="Ettema T.J."/>
        </authorList>
    </citation>
    <scope>NUCLEOTIDE SEQUENCE</scope>
</reference>
<name>A0A0F9WJM4_9ZZZZ</name>
<dbReference type="InterPro" id="IPR036098">
    <property type="entry name" value="Thymidylate_synthase_ThyX_sf"/>
</dbReference>
<dbReference type="Gene3D" id="3.30.1360.170">
    <property type="match status" value="1"/>
</dbReference>
<evidence type="ECO:0008006" key="2">
    <source>
        <dbReference type="Google" id="ProtNLM"/>
    </source>
</evidence>
<dbReference type="GO" id="GO:0004799">
    <property type="term" value="F:thymidylate synthase activity"/>
    <property type="evidence" value="ECO:0007669"/>
    <property type="project" value="TreeGrafter"/>
</dbReference>
<dbReference type="AlphaFoldDB" id="A0A0F9WJM4"/>
<proteinExistence type="predicted"/>
<protein>
    <recommendedName>
        <fullName evidence="2">Thymidylate synthase (FAD)</fullName>
    </recommendedName>
</protein>
<dbReference type="CDD" id="cd20175">
    <property type="entry name" value="ThyX"/>
    <property type="match status" value="1"/>
</dbReference>
<dbReference type="GO" id="GO:0006231">
    <property type="term" value="P:dTMP biosynthetic process"/>
    <property type="evidence" value="ECO:0007669"/>
    <property type="project" value="InterPro"/>
</dbReference>
<dbReference type="PANTHER" id="PTHR34934">
    <property type="entry name" value="FLAVIN-DEPENDENT THYMIDYLATE SYNTHASE"/>
    <property type="match status" value="1"/>
</dbReference>
<gene>
    <name evidence="1" type="ORF">LCGC14_0347350</name>
</gene>
<organism evidence="1">
    <name type="scientific">marine sediment metagenome</name>
    <dbReference type="NCBI Taxonomy" id="412755"/>
    <lineage>
        <taxon>unclassified sequences</taxon>
        <taxon>metagenomes</taxon>
        <taxon>ecological metagenomes</taxon>
    </lineage>
</organism>
<dbReference type="Pfam" id="PF02511">
    <property type="entry name" value="Thy1"/>
    <property type="match status" value="1"/>
</dbReference>
<dbReference type="GO" id="GO:0070402">
    <property type="term" value="F:NADPH binding"/>
    <property type="evidence" value="ECO:0007669"/>
    <property type="project" value="TreeGrafter"/>
</dbReference>
<dbReference type="PROSITE" id="PS51331">
    <property type="entry name" value="THYX"/>
    <property type="match status" value="1"/>
</dbReference>
<dbReference type="SUPFAM" id="SSF69796">
    <property type="entry name" value="Thymidylate synthase-complementing protein Thy1"/>
    <property type="match status" value="1"/>
</dbReference>
<dbReference type="GO" id="GO:0050660">
    <property type="term" value="F:flavin adenine dinucleotide binding"/>
    <property type="evidence" value="ECO:0007669"/>
    <property type="project" value="InterPro"/>
</dbReference>